<keyword evidence="6" id="KW-0675">Receptor</keyword>
<reference evidence="9" key="2">
    <citation type="submission" date="2025-08" db="UniProtKB">
        <authorList>
            <consortium name="Ensembl"/>
        </authorList>
    </citation>
    <scope>IDENTIFICATION</scope>
</reference>
<feature type="transmembrane region" description="Helical" evidence="7">
    <location>
        <begin position="165"/>
        <end position="185"/>
    </location>
</feature>
<reference evidence="9" key="3">
    <citation type="submission" date="2025-09" db="UniProtKB">
        <authorList>
            <consortium name="Ensembl"/>
        </authorList>
    </citation>
    <scope>IDENTIFICATION</scope>
</reference>
<feature type="transmembrane region" description="Helical" evidence="7">
    <location>
        <begin position="241"/>
        <end position="266"/>
    </location>
</feature>
<dbReference type="SUPFAM" id="SSF81321">
    <property type="entry name" value="Family A G protein-coupled receptor-like"/>
    <property type="match status" value="1"/>
</dbReference>
<feature type="transmembrane region" description="Helical" evidence="7">
    <location>
        <begin position="83"/>
        <end position="102"/>
    </location>
</feature>
<evidence type="ECO:0000313" key="9">
    <source>
        <dbReference type="Ensembl" id="ENSPSNP00000028370.1"/>
    </source>
</evidence>
<protein>
    <submittedName>
        <fullName evidence="9">Neuropeptide S receptor 1</fullName>
    </submittedName>
</protein>
<keyword evidence="3 7" id="KW-1133">Transmembrane helix</keyword>
<dbReference type="Proteomes" id="UP000694554">
    <property type="component" value="Chromosome 9"/>
</dbReference>
<evidence type="ECO:0000256" key="6">
    <source>
        <dbReference type="RuleBase" id="RU000688"/>
    </source>
</evidence>
<reference evidence="9" key="1">
    <citation type="submission" date="2019-08" db="EMBL/GenBank/DDBJ databases">
        <title>Phocoena sinus (Vaquita) genome, mPhoSin1, primary haplotype.</title>
        <authorList>
            <person name="Morin P."/>
            <person name="Mountcastle J."/>
            <person name="Fungtammasan C."/>
            <person name="Rhie A."/>
            <person name="Rojas-Bracho L."/>
            <person name="Smith C.R."/>
            <person name="Taylor B.L."/>
            <person name="Gulland F.M.D."/>
            <person name="Musser W."/>
            <person name="Houck M."/>
            <person name="Haase B."/>
            <person name="Paez S."/>
            <person name="Howe K."/>
            <person name="Torrance J."/>
            <person name="Formenti G."/>
            <person name="Phillippy A."/>
            <person name="Ryder O."/>
            <person name="Jarvis E.D."/>
            <person name="Fedrigo O."/>
        </authorList>
    </citation>
    <scope>NUCLEOTIDE SEQUENCE [LARGE SCALE GENOMIC DNA]</scope>
</reference>
<sequence>CPPHLTEGSPKSNGTGQTLDSPILCTETVTFTAVVEGEERGSFYYSFKTEQLITLWVLFVFTIVGNAIMLFSTLRRKRKSRMTFFVAQLAITDSFTGLVNILTDIIGRFTGDFMAPDLVCQVVRYLQVVLLYASTYVLVSLSIDRYHAIVYPMKFLQGVEKQAKVLSVIAWSLSFLFSIPTLIIFGKRKLSNGETPYITIVAFLVYFIPLTIISVIYAIVIRTIWVKSKAHETDFQLGPPGLWAAMVLTALSSPAFICCWSPYFLFNILYNFSLLPNTKERSYASVIIQNLPPLNNAINPLIYCVFSSFICFPCGEQRSWDSRMTCQERTERHEMQILSKPEFM</sequence>
<accession>A0A8C9CPR2</accession>
<gene>
    <name evidence="9" type="primary">NPSR1</name>
</gene>
<feature type="transmembrane region" description="Helical" evidence="7">
    <location>
        <begin position="197"/>
        <end position="220"/>
    </location>
</feature>
<evidence type="ECO:0000259" key="8">
    <source>
        <dbReference type="PROSITE" id="PS50262"/>
    </source>
</evidence>
<dbReference type="GO" id="GO:0005886">
    <property type="term" value="C:plasma membrane"/>
    <property type="evidence" value="ECO:0007669"/>
    <property type="project" value="TreeGrafter"/>
</dbReference>
<feature type="domain" description="G-protein coupled receptors family 1 profile" evidence="8">
    <location>
        <begin position="65"/>
        <end position="303"/>
    </location>
</feature>
<comment type="similarity">
    <text evidence="6">Belongs to the G-protein coupled receptor 1 family.</text>
</comment>
<evidence type="ECO:0000256" key="1">
    <source>
        <dbReference type="ARBA" id="ARBA00004370"/>
    </source>
</evidence>
<keyword evidence="4 6" id="KW-0297">G-protein coupled receptor</keyword>
<dbReference type="PANTHER" id="PTHR24244:SF2">
    <property type="entry name" value="NEUROPEPTIDE S RECEPTOR"/>
    <property type="match status" value="1"/>
</dbReference>
<proteinExistence type="inferred from homology"/>
<dbReference type="Pfam" id="PF00001">
    <property type="entry name" value="7tm_1"/>
    <property type="match status" value="1"/>
</dbReference>
<feature type="transmembrane region" description="Helical" evidence="7">
    <location>
        <begin position="53"/>
        <end position="71"/>
    </location>
</feature>
<evidence type="ECO:0000256" key="4">
    <source>
        <dbReference type="ARBA" id="ARBA00023040"/>
    </source>
</evidence>
<dbReference type="InterPro" id="IPR000276">
    <property type="entry name" value="GPCR_Rhodpsn"/>
</dbReference>
<keyword evidence="5 7" id="KW-0472">Membrane</keyword>
<organism evidence="9 10">
    <name type="scientific">Phocoena sinus</name>
    <name type="common">Vaquita</name>
    <dbReference type="NCBI Taxonomy" id="42100"/>
    <lineage>
        <taxon>Eukaryota</taxon>
        <taxon>Metazoa</taxon>
        <taxon>Chordata</taxon>
        <taxon>Craniata</taxon>
        <taxon>Vertebrata</taxon>
        <taxon>Euteleostomi</taxon>
        <taxon>Mammalia</taxon>
        <taxon>Eutheria</taxon>
        <taxon>Laurasiatheria</taxon>
        <taxon>Artiodactyla</taxon>
        <taxon>Whippomorpha</taxon>
        <taxon>Cetacea</taxon>
        <taxon>Odontoceti</taxon>
        <taxon>Phocoenidae</taxon>
        <taxon>Phocoena</taxon>
    </lineage>
</organism>
<name>A0A8C9CPR2_PHOSS</name>
<evidence type="ECO:0000256" key="7">
    <source>
        <dbReference type="SAM" id="Phobius"/>
    </source>
</evidence>
<dbReference type="PANTHER" id="PTHR24244">
    <property type="entry name" value="NEUROPEPTIDE S RECEPTOR"/>
    <property type="match status" value="1"/>
</dbReference>
<keyword evidence="6" id="KW-0807">Transducer</keyword>
<dbReference type="GeneTree" id="ENSGT00940000155094"/>
<dbReference type="GO" id="GO:0051281">
    <property type="term" value="P:positive regulation of release of sequestered calcium ion into cytosol"/>
    <property type="evidence" value="ECO:0007669"/>
    <property type="project" value="TreeGrafter"/>
</dbReference>
<dbReference type="GO" id="GO:0005737">
    <property type="term" value="C:cytoplasm"/>
    <property type="evidence" value="ECO:0007669"/>
    <property type="project" value="TreeGrafter"/>
</dbReference>
<dbReference type="Gene3D" id="1.20.1070.10">
    <property type="entry name" value="Rhodopsin 7-helix transmembrane proteins"/>
    <property type="match status" value="1"/>
</dbReference>
<evidence type="ECO:0000313" key="10">
    <source>
        <dbReference type="Proteomes" id="UP000694554"/>
    </source>
</evidence>
<dbReference type="InterPro" id="IPR017452">
    <property type="entry name" value="GPCR_Rhodpsn_7TM"/>
</dbReference>
<dbReference type="InterPro" id="IPR027294">
    <property type="entry name" value="NPS_rcpt"/>
</dbReference>
<evidence type="ECO:0000256" key="3">
    <source>
        <dbReference type="ARBA" id="ARBA00022989"/>
    </source>
</evidence>
<dbReference type="GO" id="GO:0008188">
    <property type="term" value="F:neuropeptide receptor activity"/>
    <property type="evidence" value="ECO:0007669"/>
    <property type="project" value="InterPro"/>
</dbReference>
<comment type="subcellular location">
    <subcellularLocation>
        <location evidence="1">Membrane</location>
    </subcellularLocation>
</comment>
<dbReference type="PROSITE" id="PS00237">
    <property type="entry name" value="G_PROTEIN_RECEP_F1_1"/>
    <property type="match status" value="1"/>
</dbReference>
<feature type="transmembrane region" description="Helical" evidence="7">
    <location>
        <begin position="122"/>
        <end position="144"/>
    </location>
</feature>
<evidence type="ECO:0000256" key="2">
    <source>
        <dbReference type="ARBA" id="ARBA00022692"/>
    </source>
</evidence>
<dbReference type="PRINTS" id="PR00237">
    <property type="entry name" value="GPCRRHODOPSN"/>
</dbReference>
<dbReference type="AlphaFoldDB" id="A0A8C9CPR2"/>
<dbReference type="Ensembl" id="ENSPSNT00000031857.1">
    <property type="protein sequence ID" value="ENSPSNP00000028370.1"/>
    <property type="gene ID" value="ENSPSNG00000020513.1"/>
</dbReference>
<keyword evidence="10" id="KW-1185">Reference proteome</keyword>
<evidence type="ECO:0000256" key="5">
    <source>
        <dbReference type="ARBA" id="ARBA00023136"/>
    </source>
</evidence>
<dbReference type="PROSITE" id="PS50262">
    <property type="entry name" value="G_PROTEIN_RECEP_F1_2"/>
    <property type="match status" value="1"/>
</dbReference>
<keyword evidence="2 6" id="KW-0812">Transmembrane</keyword>